<dbReference type="EMBL" id="JBBPHU010000001">
    <property type="protein sequence ID" value="KAK7523793.1"/>
    <property type="molecule type" value="Genomic_DNA"/>
</dbReference>
<protein>
    <submittedName>
        <fullName evidence="2">Uncharacterized protein</fullName>
    </submittedName>
</protein>
<feature type="region of interest" description="Disordered" evidence="1">
    <location>
        <begin position="1"/>
        <end position="45"/>
    </location>
</feature>
<name>A0ABR1KY71_9PEZI</name>
<comment type="caution">
    <text evidence="2">The sequence shown here is derived from an EMBL/GenBank/DDBJ whole genome shotgun (WGS) entry which is preliminary data.</text>
</comment>
<evidence type="ECO:0000313" key="2">
    <source>
        <dbReference type="EMBL" id="KAK7523793.1"/>
    </source>
</evidence>
<organism evidence="2 3">
    <name type="scientific">Phyllosticta citriasiana</name>
    <dbReference type="NCBI Taxonomy" id="595635"/>
    <lineage>
        <taxon>Eukaryota</taxon>
        <taxon>Fungi</taxon>
        <taxon>Dikarya</taxon>
        <taxon>Ascomycota</taxon>
        <taxon>Pezizomycotina</taxon>
        <taxon>Dothideomycetes</taxon>
        <taxon>Dothideomycetes incertae sedis</taxon>
        <taxon>Botryosphaeriales</taxon>
        <taxon>Phyllostictaceae</taxon>
        <taxon>Phyllosticta</taxon>
    </lineage>
</organism>
<dbReference type="Proteomes" id="UP001363622">
    <property type="component" value="Unassembled WGS sequence"/>
</dbReference>
<evidence type="ECO:0000256" key="1">
    <source>
        <dbReference type="SAM" id="MobiDB-lite"/>
    </source>
</evidence>
<accession>A0ABR1KY71</accession>
<reference evidence="2 3" key="1">
    <citation type="submission" date="2024-04" db="EMBL/GenBank/DDBJ databases">
        <title>Phyllosticta paracitricarpa is synonymous to the EU quarantine fungus P. citricarpa based on phylogenomic analyses.</title>
        <authorList>
            <consortium name="Lawrence Berkeley National Laboratory"/>
            <person name="Van Ingen-Buijs V.A."/>
            <person name="Van Westerhoven A.C."/>
            <person name="Haridas S."/>
            <person name="Skiadas P."/>
            <person name="Martin F."/>
            <person name="Groenewald J.Z."/>
            <person name="Crous P.W."/>
            <person name="Seidl M.F."/>
        </authorList>
    </citation>
    <scope>NUCLEOTIDE SEQUENCE [LARGE SCALE GENOMIC DNA]</scope>
    <source>
        <strain evidence="2 3">CBS 123371</strain>
    </source>
</reference>
<gene>
    <name evidence="2" type="ORF">IWZ03DRAFT_10883</name>
</gene>
<sequence length="184" mass="19786">MPSSASEMTRPLLGDFGEVIEDNAGTRRLGPSANPRARRPSCPRLDVPPPFSPSSLLAHNICSSCSCKLPVRRARILSRRARPPKALVAVSLAVQLSFSIRRPLVELPSSTVPEQRALTSSSATPRLWLPVSRSYGPKPLLVKPNRAGTMQILHKLSSLGPGHAVHQFVPEQPPGALSKVLSVS</sequence>
<keyword evidence="3" id="KW-1185">Reference proteome</keyword>
<evidence type="ECO:0000313" key="3">
    <source>
        <dbReference type="Proteomes" id="UP001363622"/>
    </source>
</evidence>
<proteinExistence type="predicted"/>